<keyword evidence="4" id="KW-1185">Reference proteome</keyword>
<dbReference type="InterPro" id="IPR027945">
    <property type="entry name" value="SseB_C"/>
</dbReference>
<evidence type="ECO:0000313" key="4">
    <source>
        <dbReference type="Proteomes" id="UP001208017"/>
    </source>
</evidence>
<dbReference type="Proteomes" id="UP001208017">
    <property type="component" value="Unassembled WGS sequence"/>
</dbReference>
<name>A0ABT3WZJ9_9BACL</name>
<dbReference type="RefSeq" id="WP_267150440.1">
    <property type="nucleotide sequence ID" value="NZ_JAPMLT010000002.1"/>
</dbReference>
<organism evidence="3 4">
    <name type="scientific">Tumebacillus lacus</name>
    <dbReference type="NCBI Taxonomy" id="2995335"/>
    <lineage>
        <taxon>Bacteria</taxon>
        <taxon>Bacillati</taxon>
        <taxon>Bacillota</taxon>
        <taxon>Bacilli</taxon>
        <taxon>Bacillales</taxon>
        <taxon>Alicyclobacillaceae</taxon>
        <taxon>Tumebacillus</taxon>
    </lineage>
</organism>
<gene>
    <name evidence="3" type="ORF">OS242_04380</name>
</gene>
<dbReference type="Pfam" id="PF07179">
    <property type="entry name" value="SseB"/>
    <property type="match status" value="1"/>
</dbReference>
<comment type="caution">
    <text evidence="3">The sequence shown here is derived from an EMBL/GenBank/DDBJ whole genome shotgun (WGS) entry which is preliminary data.</text>
</comment>
<dbReference type="InterPro" id="IPR009839">
    <property type="entry name" value="SseB_N"/>
</dbReference>
<dbReference type="EMBL" id="JAPMLT010000002">
    <property type="protein sequence ID" value="MCX7569187.1"/>
    <property type="molecule type" value="Genomic_DNA"/>
</dbReference>
<evidence type="ECO:0000259" key="1">
    <source>
        <dbReference type="Pfam" id="PF07179"/>
    </source>
</evidence>
<reference evidence="3 4" key="1">
    <citation type="submission" date="2022-11" db="EMBL/GenBank/DDBJ databases">
        <title>Study of microbial diversity in lake waters.</title>
        <authorList>
            <person name="Zhang J."/>
        </authorList>
    </citation>
    <scope>NUCLEOTIDE SEQUENCE [LARGE SCALE GENOMIC DNA]</scope>
    <source>
        <strain evidence="3 4">DT12</strain>
    </source>
</reference>
<feature type="domain" description="SseB protein N-terminal" evidence="1">
    <location>
        <begin position="13"/>
        <end position="119"/>
    </location>
</feature>
<accession>A0ABT3WZJ9</accession>
<protein>
    <submittedName>
        <fullName evidence="3">Enhanced serine sensitivity protein SseB C-terminal domain-containing protein</fullName>
    </submittedName>
</protein>
<evidence type="ECO:0000259" key="2">
    <source>
        <dbReference type="Pfam" id="PF14581"/>
    </source>
</evidence>
<sequence length="249" mass="27863">MFWKKEKSKTDLLVELLVEGKQDPLKRPAFYQLLWESDLYVTGRVEGEELLLSFFDIEGRKTLPLFSSMELMERVIPEGQPYVVLEGQHLFPSVPADVTAILNPATNVGKEFLPDEIEALCTGVLFQDLQPQPLSAGQKVAIGQPAEYPEALVQALSAYFKRSGSVEKAYLAQVYLPDQDEPPHPVVGIELKAGSAPFLSALPELDQVVRAAIGEEALVDFFEIRQDQPNGVASYMVEETKPFYMWETK</sequence>
<feature type="domain" description="SseB protein C-terminal" evidence="2">
    <location>
        <begin position="135"/>
        <end position="244"/>
    </location>
</feature>
<dbReference type="Pfam" id="PF14581">
    <property type="entry name" value="SseB_C"/>
    <property type="match status" value="1"/>
</dbReference>
<evidence type="ECO:0000313" key="3">
    <source>
        <dbReference type="EMBL" id="MCX7569187.1"/>
    </source>
</evidence>
<proteinExistence type="predicted"/>